<keyword evidence="3" id="KW-0812">Transmembrane</keyword>
<organism evidence="5 6">
    <name type="scientific">Neptunicella marina</name>
    <dbReference type="NCBI Taxonomy" id="2125989"/>
    <lineage>
        <taxon>Bacteria</taxon>
        <taxon>Pseudomonadati</taxon>
        <taxon>Pseudomonadota</taxon>
        <taxon>Gammaproteobacteria</taxon>
        <taxon>Alteromonadales</taxon>
        <taxon>Alteromonadaceae</taxon>
        <taxon>Neptunicella</taxon>
    </lineage>
</organism>
<keyword evidence="6" id="KW-1185">Reference proteome</keyword>
<dbReference type="SMART" id="SM00267">
    <property type="entry name" value="GGDEF"/>
    <property type="match status" value="1"/>
</dbReference>
<dbReference type="InterPro" id="IPR043128">
    <property type="entry name" value="Rev_trsase/Diguanyl_cyclase"/>
</dbReference>
<reference evidence="5" key="1">
    <citation type="journal article" date="2018" name="Int. J. Syst. Evol. Microbiol.">
        <title>Neptunicella marina gen. nov., sp. nov., isolated from surface seawater.</title>
        <authorList>
            <person name="Liu X."/>
            <person name="Lai Q."/>
            <person name="Du Y."/>
            <person name="Zhang X."/>
            <person name="Liu Z."/>
            <person name="Sun F."/>
            <person name="Shao Z."/>
        </authorList>
    </citation>
    <scope>NUCLEOTIDE SEQUENCE</scope>
    <source>
        <strain evidence="5">S27-2</strain>
    </source>
</reference>
<dbReference type="CDD" id="cd01949">
    <property type="entry name" value="GGDEF"/>
    <property type="match status" value="1"/>
</dbReference>
<dbReference type="InterPro" id="IPR029787">
    <property type="entry name" value="Nucleotide_cyclase"/>
</dbReference>
<comment type="caution">
    <text evidence="5">The sequence shown here is derived from an EMBL/GenBank/DDBJ whole genome shotgun (WGS) entry which is preliminary data.</text>
</comment>
<protein>
    <recommendedName>
        <fullName evidence="1">diguanylate cyclase</fullName>
        <ecNumber evidence="1">2.7.7.65</ecNumber>
    </recommendedName>
</protein>
<dbReference type="PANTHER" id="PTHR45138:SF9">
    <property type="entry name" value="DIGUANYLATE CYCLASE DGCM-RELATED"/>
    <property type="match status" value="1"/>
</dbReference>
<feature type="transmembrane region" description="Helical" evidence="3">
    <location>
        <begin position="12"/>
        <end position="33"/>
    </location>
</feature>
<dbReference type="PANTHER" id="PTHR45138">
    <property type="entry name" value="REGULATORY COMPONENTS OF SENSORY TRANSDUCTION SYSTEM"/>
    <property type="match status" value="1"/>
</dbReference>
<name>A0A8J6M469_9ALTE</name>
<feature type="domain" description="GGDEF" evidence="4">
    <location>
        <begin position="175"/>
        <end position="299"/>
    </location>
</feature>
<feature type="transmembrane region" description="Helical" evidence="3">
    <location>
        <begin position="70"/>
        <end position="87"/>
    </location>
</feature>
<evidence type="ECO:0000313" key="5">
    <source>
        <dbReference type="EMBL" id="MBC3765876.1"/>
    </source>
</evidence>
<keyword evidence="3" id="KW-1133">Transmembrane helix</keyword>
<dbReference type="RefSeq" id="WP_186506335.1">
    <property type="nucleotide sequence ID" value="NZ_JACNEP010000005.1"/>
</dbReference>
<comment type="catalytic activity">
    <reaction evidence="2">
        <text>2 GTP = 3',3'-c-di-GMP + 2 diphosphate</text>
        <dbReference type="Rhea" id="RHEA:24898"/>
        <dbReference type="ChEBI" id="CHEBI:33019"/>
        <dbReference type="ChEBI" id="CHEBI:37565"/>
        <dbReference type="ChEBI" id="CHEBI:58805"/>
        <dbReference type="EC" id="2.7.7.65"/>
    </reaction>
</comment>
<reference evidence="5" key="2">
    <citation type="submission" date="2020-08" db="EMBL/GenBank/DDBJ databases">
        <authorList>
            <person name="Lai Q."/>
        </authorList>
    </citation>
    <scope>NUCLEOTIDE SEQUENCE</scope>
    <source>
        <strain evidence="5">S27-2</strain>
    </source>
</reference>
<dbReference type="AlphaFoldDB" id="A0A8J6M469"/>
<dbReference type="NCBIfam" id="TIGR00254">
    <property type="entry name" value="GGDEF"/>
    <property type="match status" value="1"/>
</dbReference>
<feature type="transmembrane region" description="Helical" evidence="3">
    <location>
        <begin position="99"/>
        <end position="123"/>
    </location>
</feature>
<evidence type="ECO:0000256" key="3">
    <source>
        <dbReference type="SAM" id="Phobius"/>
    </source>
</evidence>
<dbReference type="SUPFAM" id="SSF55073">
    <property type="entry name" value="Nucleotide cyclase"/>
    <property type="match status" value="1"/>
</dbReference>
<sequence>MNYSLLLRHQTLISIFGGFLCLAISLSFGLGQLKTWAEIAWLDVLGEGSVALLSFVWIFFLLVSRPPGKVTSALVLGLCFFMFSALLDFFDKFEHYNNAAAFLSLIESIPAGIGMFIMTYALYQWHQEQLTLNRQLQRREAHQREHQQVDFITSLYRADYMRDQIDLQLRTKQDSAFSVVIMDIDNFDQFNRTYGHHDGDRVLREVAELILINLRKTDLLCRYAGDRFILLLPDTGLDKARELADEICQAVRHWSFKTSDNGDAVFHKLTFAADESRNNDDVEPLINRVNRQLDLVKQA</sequence>
<proteinExistence type="predicted"/>
<dbReference type="InterPro" id="IPR000160">
    <property type="entry name" value="GGDEF_dom"/>
</dbReference>
<feature type="transmembrane region" description="Helical" evidence="3">
    <location>
        <begin position="39"/>
        <end position="63"/>
    </location>
</feature>
<dbReference type="PROSITE" id="PS50887">
    <property type="entry name" value="GGDEF"/>
    <property type="match status" value="1"/>
</dbReference>
<gene>
    <name evidence="5" type="ORF">H8B19_08305</name>
</gene>
<dbReference type="Gene3D" id="3.30.70.270">
    <property type="match status" value="1"/>
</dbReference>
<dbReference type="Proteomes" id="UP000601768">
    <property type="component" value="Unassembled WGS sequence"/>
</dbReference>
<evidence type="ECO:0000259" key="4">
    <source>
        <dbReference type="PROSITE" id="PS50887"/>
    </source>
</evidence>
<evidence type="ECO:0000256" key="1">
    <source>
        <dbReference type="ARBA" id="ARBA00012528"/>
    </source>
</evidence>
<dbReference type="EMBL" id="JACNEP010000005">
    <property type="protein sequence ID" value="MBC3765876.1"/>
    <property type="molecule type" value="Genomic_DNA"/>
</dbReference>
<accession>A0A8J6M469</accession>
<dbReference type="GO" id="GO:0052621">
    <property type="term" value="F:diguanylate cyclase activity"/>
    <property type="evidence" value="ECO:0007669"/>
    <property type="project" value="UniProtKB-EC"/>
</dbReference>
<dbReference type="EC" id="2.7.7.65" evidence="1"/>
<keyword evidence="3" id="KW-0472">Membrane</keyword>
<evidence type="ECO:0000313" key="6">
    <source>
        <dbReference type="Proteomes" id="UP000601768"/>
    </source>
</evidence>
<dbReference type="Pfam" id="PF00990">
    <property type="entry name" value="GGDEF"/>
    <property type="match status" value="1"/>
</dbReference>
<dbReference type="InterPro" id="IPR050469">
    <property type="entry name" value="Diguanylate_Cyclase"/>
</dbReference>
<evidence type="ECO:0000256" key="2">
    <source>
        <dbReference type="ARBA" id="ARBA00034247"/>
    </source>
</evidence>